<dbReference type="Pfam" id="PF00384">
    <property type="entry name" value="Molybdopterin"/>
    <property type="match status" value="1"/>
</dbReference>
<protein>
    <submittedName>
        <fullName evidence="5">Unannotated protein</fullName>
    </submittedName>
</protein>
<evidence type="ECO:0000256" key="1">
    <source>
        <dbReference type="ARBA" id="ARBA00022723"/>
    </source>
</evidence>
<proteinExistence type="predicted"/>
<dbReference type="InterPro" id="IPR009010">
    <property type="entry name" value="Asp_de-COase-like_dom_sf"/>
</dbReference>
<evidence type="ECO:0000259" key="4">
    <source>
        <dbReference type="Pfam" id="PF00384"/>
    </source>
</evidence>
<dbReference type="GO" id="GO:0016020">
    <property type="term" value="C:membrane"/>
    <property type="evidence" value="ECO:0007669"/>
    <property type="project" value="TreeGrafter"/>
</dbReference>
<dbReference type="PANTHER" id="PTHR43105">
    <property type="entry name" value="RESPIRATORY NITRATE REDUCTASE"/>
    <property type="match status" value="1"/>
</dbReference>
<sequence>MVSNSSARVDLAAAWSVDSIPSEIGLSTEEMINSDLQALLIGGIDPMDISPEAKVKLAKKFIVSLEIRQSDITDIASVVLPVAPVVEKSGSFMDWQGKVRRFEAAVDQTLNRSDVRILSMLADEIGKPINLPTVNSARVEFESIGSWDGEVSTMKLVVGAGNKTINNDEAIISSWRNLLDRGSLQDGEENLAGTARKSKVVISQSRAKSLNVSDGDLVRVSNNYGAVTLACQILDIDESSIWLPRNSLNSQLIRNLGVVSNSIVKVAKA</sequence>
<keyword evidence="1" id="KW-0479">Metal-binding</keyword>
<accession>A0A6J6R6S5</accession>
<evidence type="ECO:0000256" key="3">
    <source>
        <dbReference type="ARBA" id="ARBA00023014"/>
    </source>
</evidence>
<dbReference type="Gene3D" id="3.40.50.740">
    <property type="match status" value="1"/>
</dbReference>
<evidence type="ECO:0000313" key="5">
    <source>
        <dbReference type="EMBL" id="CAB4718862.1"/>
    </source>
</evidence>
<evidence type="ECO:0000256" key="2">
    <source>
        <dbReference type="ARBA" id="ARBA00023004"/>
    </source>
</evidence>
<dbReference type="SUPFAM" id="SSF53706">
    <property type="entry name" value="Formate dehydrogenase/DMSO reductase, domains 1-3"/>
    <property type="match status" value="1"/>
</dbReference>
<dbReference type="GO" id="GO:0046872">
    <property type="term" value="F:metal ion binding"/>
    <property type="evidence" value="ECO:0007669"/>
    <property type="project" value="UniProtKB-KW"/>
</dbReference>
<dbReference type="EMBL" id="CAEZYN010000015">
    <property type="protein sequence ID" value="CAB4718862.1"/>
    <property type="molecule type" value="Genomic_DNA"/>
</dbReference>
<reference evidence="5" key="1">
    <citation type="submission" date="2020-05" db="EMBL/GenBank/DDBJ databases">
        <authorList>
            <person name="Chiriac C."/>
            <person name="Salcher M."/>
            <person name="Ghai R."/>
            <person name="Kavagutti S V."/>
        </authorList>
    </citation>
    <scope>NUCLEOTIDE SEQUENCE</scope>
</reference>
<feature type="domain" description="Molybdopterin oxidoreductase" evidence="4">
    <location>
        <begin position="23"/>
        <end position="123"/>
    </location>
</feature>
<organism evidence="5">
    <name type="scientific">freshwater metagenome</name>
    <dbReference type="NCBI Taxonomy" id="449393"/>
    <lineage>
        <taxon>unclassified sequences</taxon>
        <taxon>metagenomes</taxon>
        <taxon>ecological metagenomes</taxon>
    </lineage>
</organism>
<dbReference type="GO" id="GO:0051536">
    <property type="term" value="F:iron-sulfur cluster binding"/>
    <property type="evidence" value="ECO:0007669"/>
    <property type="project" value="UniProtKB-KW"/>
</dbReference>
<dbReference type="AlphaFoldDB" id="A0A6J6R6S5"/>
<keyword evidence="3" id="KW-0411">Iron-sulfur</keyword>
<dbReference type="InterPro" id="IPR006656">
    <property type="entry name" value="Mopterin_OxRdtase"/>
</dbReference>
<dbReference type="PANTHER" id="PTHR43105:SF12">
    <property type="entry name" value="NADH-QUINONE OXIDOREDUCTASE SUBUNIT G"/>
    <property type="match status" value="1"/>
</dbReference>
<dbReference type="GO" id="GO:0022904">
    <property type="term" value="P:respiratory electron transport chain"/>
    <property type="evidence" value="ECO:0007669"/>
    <property type="project" value="TreeGrafter"/>
</dbReference>
<keyword evidence="2" id="KW-0408">Iron</keyword>
<dbReference type="InterPro" id="IPR050123">
    <property type="entry name" value="Prok_molybdopt-oxidoreductase"/>
</dbReference>
<gene>
    <name evidence="5" type="ORF">UFOPK2715_00286</name>
</gene>
<dbReference type="SUPFAM" id="SSF50692">
    <property type="entry name" value="ADC-like"/>
    <property type="match status" value="1"/>
</dbReference>
<dbReference type="Gene3D" id="2.40.40.20">
    <property type="match status" value="1"/>
</dbReference>
<dbReference type="GO" id="GO:0003954">
    <property type="term" value="F:NADH dehydrogenase activity"/>
    <property type="evidence" value="ECO:0007669"/>
    <property type="project" value="TreeGrafter"/>
</dbReference>
<name>A0A6J6R6S5_9ZZZZ</name>